<dbReference type="InterPro" id="IPR029058">
    <property type="entry name" value="AB_hydrolase_fold"/>
</dbReference>
<protein>
    <recommendedName>
        <fullName evidence="5">Carboxylesterase type B domain-containing protein</fullName>
    </recommendedName>
</protein>
<feature type="non-terminal residue" evidence="6">
    <location>
        <position position="524"/>
    </location>
</feature>
<evidence type="ECO:0000313" key="7">
    <source>
        <dbReference type="Proteomes" id="UP000838878"/>
    </source>
</evidence>
<keyword evidence="4" id="KW-0325">Glycoprotein</keyword>
<evidence type="ECO:0000256" key="3">
    <source>
        <dbReference type="ARBA" id="ARBA00022801"/>
    </source>
</evidence>
<dbReference type="InterPro" id="IPR002018">
    <property type="entry name" value="CarbesteraseB"/>
</dbReference>
<dbReference type="GO" id="GO:0052689">
    <property type="term" value="F:carboxylic ester hydrolase activity"/>
    <property type="evidence" value="ECO:0007669"/>
    <property type="project" value="UniProtKB-KW"/>
</dbReference>
<keyword evidence="7" id="KW-1185">Reference proteome</keyword>
<dbReference type="SUPFAM" id="SSF53474">
    <property type="entry name" value="alpha/beta-Hydrolases"/>
    <property type="match status" value="1"/>
</dbReference>
<feature type="domain" description="Carboxylesterase type B" evidence="5">
    <location>
        <begin position="4"/>
        <end position="514"/>
    </location>
</feature>
<dbReference type="EMBL" id="OV170221">
    <property type="protein sequence ID" value="CAH0712873.1"/>
    <property type="molecule type" value="Genomic_DNA"/>
</dbReference>
<sequence>MHCEVNVEHGRLQGKECKTHDGLKYYSFEGIPYAKPPVGELRFRAPQRLEKWSGIRDATKPGNKCAQINPFSKGVFEGSEDCLYLNVYTPVLPSEELKKLPVIFFIHGGRLTIGYGDYYSPDFYIQRDIILVTINYRLNILGFLCLDTPEVPGNAGLKDTVMALDWVKKNIVHFNGDDNNITVQGESAGAAIAMSFLTSKMTDGLFDKVICQSGTSLAELYIVEEDATERARNIAKFLNKDARDKKELYELFSNASVEDLVYAFTSAEFARPPSIINAVLLAVVEKKYDNVESFFDESPIAVVRENRHKKVPLILTLNSHEGALFLHKDDHGNIIYEENFQYFIPRYLFIEHDTPKALKFVDSIRKFYFNGQKVDDSLRNQYLNFFSDHYFARDIIFTMEFLSKFQNNIYLCRFGYDGNMNTRVMKSLGFKGATHGDLVQYLFYRENKAKVASDKDQIVAETLIDAWCNFAKNGNPSPKHIDWQPYNTETKLCLNIEEDIKVEPFPNFERIKFWLELIKERSKL</sequence>
<organism evidence="6 7">
    <name type="scientific">Brenthis ino</name>
    <name type="common">lesser marbled fritillary</name>
    <dbReference type="NCBI Taxonomy" id="405034"/>
    <lineage>
        <taxon>Eukaryota</taxon>
        <taxon>Metazoa</taxon>
        <taxon>Ecdysozoa</taxon>
        <taxon>Arthropoda</taxon>
        <taxon>Hexapoda</taxon>
        <taxon>Insecta</taxon>
        <taxon>Pterygota</taxon>
        <taxon>Neoptera</taxon>
        <taxon>Endopterygota</taxon>
        <taxon>Lepidoptera</taxon>
        <taxon>Glossata</taxon>
        <taxon>Ditrysia</taxon>
        <taxon>Papilionoidea</taxon>
        <taxon>Nymphalidae</taxon>
        <taxon>Heliconiinae</taxon>
        <taxon>Argynnini</taxon>
        <taxon>Brenthis</taxon>
    </lineage>
</organism>
<dbReference type="PANTHER" id="PTHR43142">
    <property type="entry name" value="CARBOXYLIC ESTER HYDROLASE"/>
    <property type="match status" value="1"/>
</dbReference>
<evidence type="ECO:0000256" key="2">
    <source>
        <dbReference type="ARBA" id="ARBA00022487"/>
    </source>
</evidence>
<dbReference type="Proteomes" id="UP000838878">
    <property type="component" value="Chromosome 1"/>
</dbReference>
<evidence type="ECO:0000256" key="4">
    <source>
        <dbReference type="ARBA" id="ARBA00023180"/>
    </source>
</evidence>
<dbReference type="PROSITE" id="PS00941">
    <property type="entry name" value="CARBOXYLESTERASE_B_2"/>
    <property type="match status" value="1"/>
</dbReference>
<dbReference type="Pfam" id="PF00135">
    <property type="entry name" value="COesterase"/>
    <property type="match status" value="1"/>
</dbReference>
<dbReference type="PANTHER" id="PTHR43142:SF1">
    <property type="entry name" value="CARBOXYLIC ESTER HYDROLASE"/>
    <property type="match status" value="1"/>
</dbReference>
<proteinExistence type="inferred from homology"/>
<keyword evidence="2" id="KW-0719">Serine esterase</keyword>
<evidence type="ECO:0000256" key="1">
    <source>
        <dbReference type="ARBA" id="ARBA00005964"/>
    </source>
</evidence>
<gene>
    <name evidence="6" type="ORF">BINO364_LOCUS96</name>
</gene>
<dbReference type="InterPro" id="IPR019819">
    <property type="entry name" value="Carboxylesterase_B_CS"/>
</dbReference>
<comment type="similarity">
    <text evidence="1">Belongs to the type-B carboxylesterase/lipase family.</text>
</comment>
<evidence type="ECO:0000259" key="5">
    <source>
        <dbReference type="Pfam" id="PF00135"/>
    </source>
</evidence>
<name>A0A8S4I0I3_9NEOP</name>
<dbReference type="Gene3D" id="3.40.50.1820">
    <property type="entry name" value="alpha/beta hydrolase"/>
    <property type="match status" value="1"/>
</dbReference>
<reference evidence="6" key="1">
    <citation type="submission" date="2021-12" db="EMBL/GenBank/DDBJ databases">
        <authorList>
            <person name="Martin H S."/>
        </authorList>
    </citation>
    <scope>NUCLEOTIDE SEQUENCE</scope>
</reference>
<evidence type="ECO:0000313" key="6">
    <source>
        <dbReference type="EMBL" id="CAH0712873.1"/>
    </source>
</evidence>
<keyword evidence="3" id="KW-0378">Hydrolase</keyword>
<accession>A0A8S4I0I3</accession>
<dbReference type="OrthoDB" id="19653at2759"/>
<dbReference type="AlphaFoldDB" id="A0A8S4I0I3"/>